<feature type="compositionally biased region" description="Basic and acidic residues" evidence="1">
    <location>
        <begin position="62"/>
        <end position="71"/>
    </location>
</feature>
<keyword evidence="3" id="KW-1185">Reference proteome</keyword>
<feature type="compositionally biased region" description="Acidic residues" evidence="1">
    <location>
        <begin position="73"/>
        <end position="83"/>
    </location>
</feature>
<dbReference type="Proteomes" id="UP001367508">
    <property type="component" value="Unassembled WGS sequence"/>
</dbReference>
<gene>
    <name evidence="2" type="ORF">VNO77_00281</name>
</gene>
<organism evidence="2 3">
    <name type="scientific">Canavalia gladiata</name>
    <name type="common">Sword bean</name>
    <name type="synonym">Dolichos gladiatus</name>
    <dbReference type="NCBI Taxonomy" id="3824"/>
    <lineage>
        <taxon>Eukaryota</taxon>
        <taxon>Viridiplantae</taxon>
        <taxon>Streptophyta</taxon>
        <taxon>Embryophyta</taxon>
        <taxon>Tracheophyta</taxon>
        <taxon>Spermatophyta</taxon>
        <taxon>Magnoliopsida</taxon>
        <taxon>eudicotyledons</taxon>
        <taxon>Gunneridae</taxon>
        <taxon>Pentapetalae</taxon>
        <taxon>rosids</taxon>
        <taxon>fabids</taxon>
        <taxon>Fabales</taxon>
        <taxon>Fabaceae</taxon>
        <taxon>Papilionoideae</taxon>
        <taxon>50 kb inversion clade</taxon>
        <taxon>NPAAA clade</taxon>
        <taxon>indigoferoid/millettioid clade</taxon>
        <taxon>Phaseoleae</taxon>
        <taxon>Canavalia</taxon>
    </lineage>
</organism>
<evidence type="ECO:0000313" key="2">
    <source>
        <dbReference type="EMBL" id="KAK7358354.1"/>
    </source>
</evidence>
<feature type="compositionally biased region" description="Polar residues" evidence="1">
    <location>
        <begin position="34"/>
        <end position="46"/>
    </location>
</feature>
<feature type="region of interest" description="Disordered" evidence="1">
    <location>
        <begin position="31"/>
        <end position="83"/>
    </location>
</feature>
<dbReference type="EMBL" id="JAYMYQ010000001">
    <property type="protein sequence ID" value="KAK7358354.1"/>
    <property type="molecule type" value="Genomic_DNA"/>
</dbReference>
<evidence type="ECO:0000256" key="1">
    <source>
        <dbReference type="SAM" id="MobiDB-lite"/>
    </source>
</evidence>
<dbReference type="AlphaFoldDB" id="A0AAN9R558"/>
<accession>A0AAN9R558</accession>
<evidence type="ECO:0000313" key="3">
    <source>
        <dbReference type="Proteomes" id="UP001367508"/>
    </source>
</evidence>
<reference evidence="2 3" key="1">
    <citation type="submission" date="2024-01" db="EMBL/GenBank/DDBJ databases">
        <title>The genomes of 5 underutilized Papilionoideae crops provide insights into root nodulation and disease resistanc.</title>
        <authorList>
            <person name="Jiang F."/>
        </authorList>
    </citation>
    <scope>NUCLEOTIDE SEQUENCE [LARGE SCALE GENOMIC DNA]</scope>
    <source>
        <strain evidence="2">LVBAO_FW01</strain>
        <tissue evidence="2">Leaves</tissue>
    </source>
</reference>
<protein>
    <submittedName>
        <fullName evidence="2">Uncharacterized protein</fullName>
    </submittedName>
</protein>
<name>A0AAN9R558_CANGL</name>
<comment type="caution">
    <text evidence="2">The sequence shown here is derived from an EMBL/GenBank/DDBJ whole genome shotgun (WGS) entry which is preliminary data.</text>
</comment>
<proteinExistence type="predicted"/>
<sequence length="139" mass="15637">MEGRENSKVLQQHEQEQYKSNLYPMFSTMEEFNVQKQNNSRTNRGNADSIVPNEASSDDPLEEHAFPKSDSDSCSEECGDASDEEVSFDELLHDGKAKKKIQQLAAMVGVDSMEPAIVLTEVVRVLKHLKTINHYYSAA</sequence>